<protein>
    <submittedName>
        <fullName evidence="3">Thiosulfate dehydrogenase [quinone] large subunit</fullName>
        <ecNumber evidence="3">1.8.5.2</ecNumber>
    </submittedName>
</protein>
<comment type="caution">
    <text evidence="3">The sequence shown here is derived from an EMBL/GenBank/DDBJ whole genome shotgun (WGS) entry which is preliminary data.</text>
</comment>
<feature type="transmembrane region" description="Helical" evidence="2">
    <location>
        <begin position="33"/>
        <end position="51"/>
    </location>
</feature>
<evidence type="ECO:0000256" key="1">
    <source>
        <dbReference type="SAM" id="MobiDB-lite"/>
    </source>
</evidence>
<dbReference type="AlphaFoldDB" id="A0A839N9T6"/>
<keyword evidence="2" id="KW-0812">Transmembrane</keyword>
<reference evidence="3 4" key="1">
    <citation type="submission" date="2020-08" db="EMBL/GenBank/DDBJ databases">
        <title>Sequencing the genomes of 1000 actinobacteria strains.</title>
        <authorList>
            <person name="Klenk H.-P."/>
        </authorList>
    </citation>
    <scope>NUCLEOTIDE SEQUENCE [LARGE SCALE GENOMIC DNA]</scope>
    <source>
        <strain evidence="3 4">DSM 105369</strain>
    </source>
</reference>
<keyword evidence="4" id="KW-1185">Reference proteome</keyword>
<organism evidence="3 4">
    <name type="scientific">Flexivirga oryzae</name>
    <dbReference type="NCBI Taxonomy" id="1794944"/>
    <lineage>
        <taxon>Bacteria</taxon>
        <taxon>Bacillati</taxon>
        <taxon>Actinomycetota</taxon>
        <taxon>Actinomycetes</taxon>
        <taxon>Micrococcales</taxon>
        <taxon>Dermacoccaceae</taxon>
        <taxon>Flexivirga</taxon>
    </lineage>
</organism>
<evidence type="ECO:0000313" key="4">
    <source>
        <dbReference type="Proteomes" id="UP000559182"/>
    </source>
</evidence>
<keyword evidence="2" id="KW-0472">Membrane</keyword>
<proteinExistence type="predicted"/>
<name>A0A839N9T6_9MICO</name>
<dbReference type="Proteomes" id="UP000559182">
    <property type="component" value="Unassembled WGS sequence"/>
</dbReference>
<sequence length="188" mass="20165">MKLSAVTRPASSARVEPHPDAASPQPLPGVGRYLAAALRLSIGWVFLWAFLDKLFGLGHDTASKAAWIHGGSPTYGFLHFSASGPFAGFYHDIAGKGWADWLFMLGLLGIGVGLCLGVAIRAAAVAAAVMLVLMWSVVLPPANNPFMDDHLVYALAVLALPLLRADRTLGLGSWWRRTGIVEWFPFLA</sequence>
<evidence type="ECO:0000313" key="3">
    <source>
        <dbReference type="EMBL" id="MBB2892744.1"/>
    </source>
</evidence>
<feature type="region of interest" description="Disordered" evidence="1">
    <location>
        <begin position="1"/>
        <end position="23"/>
    </location>
</feature>
<accession>A0A839N9T6</accession>
<gene>
    <name evidence="3" type="ORF">FHU39_002762</name>
</gene>
<dbReference type="EMBL" id="JACHVQ010000002">
    <property type="protein sequence ID" value="MBB2892744.1"/>
    <property type="molecule type" value="Genomic_DNA"/>
</dbReference>
<keyword evidence="3" id="KW-0560">Oxidoreductase</keyword>
<dbReference type="EC" id="1.8.5.2" evidence="3"/>
<keyword evidence="2" id="KW-1133">Transmembrane helix</keyword>
<dbReference type="RefSeq" id="WP_183321151.1">
    <property type="nucleotide sequence ID" value="NZ_JACHVQ010000002.1"/>
</dbReference>
<dbReference type="GO" id="GO:0043831">
    <property type="term" value="F:thiosulfate dehydrogenase (quinone) activity"/>
    <property type="evidence" value="ECO:0007669"/>
    <property type="project" value="UniProtKB-EC"/>
</dbReference>
<feature type="transmembrane region" description="Helical" evidence="2">
    <location>
        <begin position="105"/>
        <end position="138"/>
    </location>
</feature>
<evidence type="ECO:0000256" key="2">
    <source>
        <dbReference type="SAM" id="Phobius"/>
    </source>
</evidence>